<evidence type="ECO:0000256" key="1">
    <source>
        <dbReference type="SAM" id="Phobius"/>
    </source>
</evidence>
<dbReference type="EMBL" id="CP012836">
    <property type="protein sequence ID" value="AMQ57545.1"/>
    <property type="molecule type" value="Genomic_DNA"/>
</dbReference>
<dbReference type="KEGG" id="alm:AO498_13935"/>
<evidence type="ECO:0000313" key="3">
    <source>
        <dbReference type="Proteomes" id="UP000073816"/>
    </source>
</evidence>
<gene>
    <name evidence="2" type="ORF">AO498_13935</name>
</gene>
<proteinExistence type="predicted"/>
<keyword evidence="1" id="KW-0812">Transmembrane</keyword>
<dbReference type="Proteomes" id="UP000073816">
    <property type="component" value="Chromosome"/>
</dbReference>
<evidence type="ECO:0000313" key="2">
    <source>
        <dbReference type="EMBL" id="AMQ57545.1"/>
    </source>
</evidence>
<organism evidence="2 3">
    <name type="scientific">Algoriphagus sanaruensis</name>
    <dbReference type="NCBI Taxonomy" id="1727163"/>
    <lineage>
        <taxon>Bacteria</taxon>
        <taxon>Pseudomonadati</taxon>
        <taxon>Bacteroidota</taxon>
        <taxon>Cytophagia</taxon>
        <taxon>Cytophagales</taxon>
        <taxon>Cyclobacteriaceae</taxon>
        <taxon>Algoriphagus</taxon>
    </lineage>
</organism>
<reference evidence="2 3" key="2">
    <citation type="journal article" date="2016" name="Genome Announc.">
        <title>Complete Genome Sequence of Algoriphagus sp. Strain M8-2, Isolated from a Brackish Lake.</title>
        <authorList>
            <person name="Muraguchi Y."/>
            <person name="Kushimoto K."/>
            <person name="Ohtsubo Y."/>
            <person name="Suzuki T."/>
            <person name="Dohra H."/>
            <person name="Kimbara K."/>
            <person name="Shintani M."/>
        </authorList>
    </citation>
    <scope>NUCLEOTIDE SEQUENCE [LARGE SCALE GENOMIC DNA]</scope>
    <source>
        <strain evidence="2 3">M8-2</strain>
    </source>
</reference>
<accession>A0A142EQZ0</accession>
<keyword evidence="1" id="KW-1133">Transmembrane helix</keyword>
<dbReference type="SUPFAM" id="SSF50965">
    <property type="entry name" value="Galactose oxidase, central domain"/>
    <property type="match status" value="1"/>
</dbReference>
<reference evidence="3" key="1">
    <citation type="submission" date="2015-09" db="EMBL/GenBank/DDBJ databases">
        <title>Complete sequence of Algoriphagus sp. M8-2.</title>
        <authorList>
            <person name="Shintani M."/>
        </authorList>
    </citation>
    <scope>NUCLEOTIDE SEQUENCE [LARGE SCALE GENOMIC DNA]</scope>
    <source>
        <strain evidence="3">M8-2</strain>
    </source>
</reference>
<sequence>MGEKDGAQLYLGQLDSLFKRKNYGIHVINQDGQWLAWQDCGFDLLVWDNGAWKNQYQFNNFGYTCSGTILNREGRLYLLGGKGPFHQHVDLIEFYSQFGSWELIPVEQQPLNYFSPWKSISDQGIFLLFGTFSSKRTDQFDFVNQGYFLDWNTNKWMSLKLNWKQNQDIPNVEQEISIFFDLQDYSIVKLQEGWFMLDKGLKRILFLEEAALPIQSSPDYFSISNNQLEWKIGNEPVSTLEISELIAQAKEVASIQIVPQVKEVAPKLRLQTLGILLAFFVVFGGLAYTFFKKRLTKKHSGNSAPFEFTTTSEKAPDPMEIWRQKLITAGKEFYTTEELDAFFEFDPEDTAENKRVKRSRLIKGINESAQKITGKSMIERERQPQDKRYFRYSIDLSS</sequence>
<dbReference type="AlphaFoldDB" id="A0A142EQZ0"/>
<keyword evidence="1" id="KW-0472">Membrane</keyword>
<evidence type="ECO:0008006" key="4">
    <source>
        <dbReference type="Google" id="ProtNLM"/>
    </source>
</evidence>
<protein>
    <recommendedName>
        <fullName evidence="4">Galactose oxidase</fullName>
    </recommendedName>
</protein>
<name>A0A142EQZ0_9BACT</name>
<keyword evidence="3" id="KW-1185">Reference proteome</keyword>
<dbReference type="PATRIC" id="fig|1727163.4.peg.2921"/>
<feature type="transmembrane region" description="Helical" evidence="1">
    <location>
        <begin position="270"/>
        <end position="291"/>
    </location>
</feature>
<dbReference type="InterPro" id="IPR011043">
    <property type="entry name" value="Gal_Oxase/kelch_b-propeller"/>
</dbReference>